<evidence type="ECO:0000256" key="6">
    <source>
        <dbReference type="ARBA" id="ARBA00022837"/>
    </source>
</evidence>
<evidence type="ECO:0000313" key="9">
    <source>
        <dbReference type="Proteomes" id="UP000239406"/>
    </source>
</evidence>
<evidence type="ECO:0000256" key="1">
    <source>
        <dbReference type="ARBA" id="ARBA00006249"/>
    </source>
</evidence>
<evidence type="ECO:0000313" key="8">
    <source>
        <dbReference type="EMBL" id="PPE71110.1"/>
    </source>
</evidence>
<evidence type="ECO:0000256" key="5">
    <source>
        <dbReference type="ARBA" id="ARBA00022801"/>
    </source>
</evidence>
<keyword evidence="5 8" id="KW-0378">Hydrolase</keyword>
<keyword evidence="9" id="KW-1185">Reference proteome</keyword>
<evidence type="ECO:0000256" key="7">
    <source>
        <dbReference type="ARBA" id="ARBA00023157"/>
    </source>
</evidence>
<keyword evidence="6" id="KW-0106">Calcium</keyword>
<dbReference type="PROSITE" id="PS51257">
    <property type="entry name" value="PROKAR_LIPOPROTEIN"/>
    <property type="match status" value="1"/>
</dbReference>
<dbReference type="GO" id="GO:0052689">
    <property type="term" value="F:carboxylic ester hydrolase activity"/>
    <property type="evidence" value="ECO:0007669"/>
    <property type="project" value="UniProtKB-KW"/>
</dbReference>
<proteinExistence type="inferred from homology"/>
<dbReference type="SUPFAM" id="SSF53474">
    <property type="entry name" value="alpha/beta-Hydrolases"/>
    <property type="match status" value="1"/>
</dbReference>
<dbReference type="InterPro" id="IPR011118">
    <property type="entry name" value="Tannase/feruloyl_esterase"/>
</dbReference>
<evidence type="ECO:0000256" key="2">
    <source>
        <dbReference type="ARBA" id="ARBA00022487"/>
    </source>
</evidence>
<name>A0A2S5T7Y7_9BURK</name>
<sequence>MKMKTMHHRLARCTPAWMALLLAACGGGGGGGGSPADEPPVAAARACTLEAFADVQLEQATIKAVTPVEAGTYNPPGTMQQLADLPAFCRIEAVATPTSQSEIHFELWVPEGEAWNGKLVTTGNGGYSPALSYGDMAYAMRQGYAVMGGDTGHQTEDMLWGVTYPERIVDWGSRSIHAITVAGKALLEAKRGQAAQRAYYLGCSTGGHQGFAEAQRYPEDFDGIIAGAPGNNRTALNIEFMWRFRANRPQNDNLTQYVTPQKLRLITERAVAACDALDGVTDGVINDPRACTSAHFDVTSLQCTGAEAPDCLTADQVRAAQLIYQGPRNPRTGEQLYPGWPVGSEAGWSSYMGAGEPVRADFWRYWVFEDPHWNWWTFDFDRDVSYARAKISPLVDQTSTDLSAFKAAGGKLLVYHGWSDPVVSAFDSINYYEGVRTAQGSQEAVDAFYRLFLVPGMGHCSGGSGATTLRGDGTAVPVAPQRDLLAAMDRWVETGQAPDDFIASRVAGGQVTLTRPLCAYPKQAVYDGQGDPNDAASFRCE</sequence>
<dbReference type="RefSeq" id="WP_104356371.1">
    <property type="nucleotide sequence ID" value="NZ_CP064338.1"/>
</dbReference>
<dbReference type="Gene3D" id="3.40.50.1820">
    <property type="entry name" value="alpha/beta hydrolase"/>
    <property type="match status" value="1"/>
</dbReference>
<dbReference type="AlphaFoldDB" id="A0A2S5T7Y7"/>
<dbReference type="GO" id="GO:0046872">
    <property type="term" value="F:metal ion binding"/>
    <property type="evidence" value="ECO:0007669"/>
    <property type="project" value="UniProtKB-KW"/>
</dbReference>
<dbReference type="Pfam" id="PF07519">
    <property type="entry name" value="Tannase"/>
    <property type="match status" value="1"/>
</dbReference>
<accession>A0A2S5T7Y7</accession>
<dbReference type="PANTHER" id="PTHR33938:SF15">
    <property type="entry name" value="FERULOYL ESTERASE B-RELATED"/>
    <property type="match status" value="1"/>
</dbReference>
<evidence type="ECO:0000256" key="3">
    <source>
        <dbReference type="ARBA" id="ARBA00022723"/>
    </source>
</evidence>
<keyword evidence="2" id="KW-0719">Serine esterase</keyword>
<evidence type="ECO:0000256" key="4">
    <source>
        <dbReference type="ARBA" id="ARBA00022729"/>
    </source>
</evidence>
<comment type="caution">
    <text evidence="8">The sequence shown here is derived from an EMBL/GenBank/DDBJ whole genome shotgun (WGS) entry which is preliminary data.</text>
</comment>
<organism evidence="8 9">
    <name type="scientific">Caldimonas thermodepolymerans</name>
    <dbReference type="NCBI Taxonomy" id="215580"/>
    <lineage>
        <taxon>Bacteria</taxon>
        <taxon>Pseudomonadati</taxon>
        <taxon>Pseudomonadota</taxon>
        <taxon>Betaproteobacteria</taxon>
        <taxon>Burkholderiales</taxon>
        <taxon>Sphaerotilaceae</taxon>
        <taxon>Caldimonas</taxon>
    </lineage>
</organism>
<comment type="similarity">
    <text evidence="1">Belongs to the tannase family.</text>
</comment>
<protein>
    <submittedName>
        <fullName evidence="8">Tannase/feruloyl esterase family alpha/beta hydrolase</fullName>
    </submittedName>
</protein>
<keyword evidence="3" id="KW-0479">Metal-binding</keyword>
<dbReference type="InterPro" id="IPR029058">
    <property type="entry name" value="AB_hydrolase_fold"/>
</dbReference>
<reference evidence="8 9" key="1">
    <citation type="submission" date="2018-02" db="EMBL/GenBank/DDBJ databases">
        <title>Reclassifiation of [Polyangium] brachysporum DSM 7029 as Guopingzhaonella breviflexa gen. nov., sp. nov., a member of the family Comamonadaceae.</title>
        <authorList>
            <person name="Tang B."/>
        </authorList>
    </citation>
    <scope>NUCLEOTIDE SEQUENCE [LARGE SCALE GENOMIC DNA]</scope>
    <source>
        <strain evidence="8 9">DSM 15344</strain>
    </source>
</reference>
<dbReference type="Proteomes" id="UP000239406">
    <property type="component" value="Unassembled WGS sequence"/>
</dbReference>
<dbReference type="EMBL" id="PSNY01000003">
    <property type="protein sequence ID" value="PPE71110.1"/>
    <property type="molecule type" value="Genomic_DNA"/>
</dbReference>
<gene>
    <name evidence="8" type="ORF">C1702_03890</name>
</gene>
<dbReference type="PANTHER" id="PTHR33938">
    <property type="entry name" value="FERULOYL ESTERASE B-RELATED"/>
    <property type="match status" value="1"/>
</dbReference>
<keyword evidence="7" id="KW-1015">Disulfide bond</keyword>
<keyword evidence="4" id="KW-0732">Signal</keyword>